<dbReference type="EMBL" id="CDGJ01000106">
    <property type="protein sequence ID" value="CEJ08973.1"/>
    <property type="molecule type" value="Genomic_DNA"/>
</dbReference>
<reference evidence="1" key="2">
    <citation type="submission" date="2020-01" db="EMBL/GenBank/DDBJ databases">
        <authorList>
            <person name="Hornung B."/>
        </authorList>
    </citation>
    <scope>NUCLEOTIDE SEQUENCE</scope>
    <source>
        <strain evidence="1">PacBioINE</strain>
    </source>
</reference>
<evidence type="ECO:0000313" key="2">
    <source>
        <dbReference type="EMBL" id="CEJ08973.1"/>
    </source>
</evidence>
<reference evidence="2" key="1">
    <citation type="submission" date="2014-11" db="EMBL/GenBank/DDBJ databases">
        <authorList>
            <person name="Hornung B.V."/>
        </authorList>
    </citation>
    <scope>NUCLEOTIDE SEQUENCE</scope>
    <source>
        <strain evidence="2">INE</strain>
    </source>
</reference>
<dbReference type="Proteomes" id="UP000836597">
    <property type="component" value="Chromosome"/>
</dbReference>
<dbReference type="Proteomes" id="UP001071230">
    <property type="component" value="Unassembled WGS sequence"/>
</dbReference>
<sequence>MPEPSRPYRGNDNDLEGELERFFITTGFYDLLPLAIEMAKGLGYDPSEMIEAICKVNDKFCQYPPTRNRTVWFRKVFVEKLREARGDILTFRARMSYYGK</sequence>
<protein>
    <submittedName>
        <fullName evidence="1">Uncharacterized protein</fullName>
    </submittedName>
</protein>
<dbReference type="RefSeq" id="WP_240984386.1">
    <property type="nucleotide sequence ID" value="NZ_CDGJ01000106.1"/>
</dbReference>
<dbReference type="EMBL" id="LR746496">
    <property type="protein sequence ID" value="CAA7600765.1"/>
    <property type="molecule type" value="Genomic_DNA"/>
</dbReference>
<accession>A0A8S0Y2G2</accession>
<proteinExistence type="predicted"/>
<keyword evidence="3" id="KW-1185">Reference proteome</keyword>
<dbReference type="KEGG" id="aacx:DEACI_1418"/>
<evidence type="ECO:0000313" key="1">
    <source>
        <dbReference type="EMBL" id="CAA7600765.1"/>
    </source>
</evidence>
<gene>
    <name evidence="1" type="ORF">DEACI_1418</name>
    <name evidence="2" type="ORF">DEACI_3455</name>
</gene>
<organism evidence="1">
    <name type="scientific">Acididesulfobacillus acetoxydans</name>
    <dbReference type="NCBI Taxonomy" id="1561005"/>
    <lineage>
        <taxon>Bacteria</taxon>
        <taxon>Bacillati</taxon>
        <taxon>Bacillota</taxon>
        <taxon>Clostridia</taxon>
        <taxon>Eubacteriales</taxon>
        <taxon>Peptococcaceae</taxon>
        <taxon>Acididesulfobacillus</taxon>
    </lineage>
</organism>
<name>A0A8S0Y2G2_9FIRM</name>
<evidence type="ECO:0000313" key="3">
    <source>
        <dbReference type="Proteomes" id="UP001071230"/>
    </source>
</evidence>
<dbReference type="AlphaFoldDB" id="A0A8S0Y2G2"/>